<evidence type="ECO:0000313" key="2">
    <source>
        <dbReference type="Ensembl" id="ENSGMOP00000067809.1"/>
    </source>
</evidence>
<dbReference type="InterPro" id="IPR011029">
    <property type="entry name" value="DEATH-like_dom_sf"/>
</dbReference>
<dbReference type="GO" id="GO:0004197">
    <property type="term" value="F:cysteine-type endopeptidase activity"/>
    <property type="evidence" value="ECO:0007669"/>
    <property type="project" value="InterPro"/>
</dbReference>
<proteinExistence type="predicted"/>
<feature type="domain" description="CARD" evidence="1">
    <location>
        <begin position="19"/>
        <end position="112"/>
    </location>
</feature>
<keyword evidence="3" id="KW-1185">Reference proteome</keyword>
<name>A0A8C5FX08_GADMO</name>
<dbReference type="Ensembl" id="ENSGMOT00000051883.1">
    <property type="protein sequence ID" value="ENSGMOP00000067809.1"/>
    <property type="gene ID" value="ENSGMOG00000030038.1"/>
</dbReference>
<dbReference type="GO" id="GO:0050727">
    <property type="term" value="P:regulation of inflammatory response"/>
    <property type="evidence" value="ECO:0007669"/>
    <property type="project" value="TreeGrafter"/>
</dbReference>
<dbReference type="Gene3D" id="1.10.533.10">
    <property type="entry name" value="Death Domain, Fas"/>
    <property type="match status" value="1"/>
</dbReference>
<evidence type="ECO:0000259" key="1">
    <source>
        <dbReference type="PROSITE" id="PS50209"/>
    </source>
</evidence>
<accession>A0A8C5FX08</accession>
<dbReference type="InterPro" id="IPR001315">
    <property type="entry name" value="CARD"/>
</dbReference>
<dbReference type="GO" id="GO:0072559">
    <property type="term" value="C:NLRP3 inflammasome complex"/>
    <property type="evidence" value="ECO:0007669"/>
    <property type="project" value="TreeGrafter"/>
</dbReference>
<dbReference type="PROSITE" id="PS50209">
    <property type="entry name" value="CARD"/>
    <property type="match status" value="1"/>
</dbReference>
<organism evidence="2 3">
    <name type="scientific">Gadus morhua</name>
    <name type="common">Atlantic cod</name>
    <dbReference type="NCBI Taxonomy" id="8049"/>
    <lineage>
        <taxon>Eukaryota</taxon>
        <taxon>Metazoa</taxon>
        <taxon>Chordata</taxon>
        <taxon>Craniata</taxon>
        <taxon>Vertebrata</taxon>
        <taxon>Euteleostomi</taxon>
        <taxon>Actinopterygii</taxon>
        <taxon>Neopterygii</taxon>
        <taxon>Teleostei</taxon>
        <taxon>Neoteleostei</taxon>
        <taxon>Acanthomorphata</taxon>
        <taxon>Zeiogadaria</taxon>
        <taxon>Gadariae</taxon>
        <taxon>Gadiformes</taxon>
        <taxon>Gadoidei</taxon>
        <taxon>Gadidae</taxon>
        <taxon>Gadus</taxon>
    </lineage>
</organism>
<dbReference type="AlphaFoldDB" id="A0A8C5FX08"/>
<dbReference type="GO" id="GO:0006508">
    <property type="term" value="P:proteolysis"/>
    <property type="evidence" value="ECO:0007669"/>
    <property type="project" value="InterPro"/>
</dbReference>
<dbReference type="Proteomes" id="UP000694546">
    <property type="component" value="Chromosome 16"/>
</dbReference>
<dbReference type="Pfam" id="PF00619">
    <property type="entry name" value="CARD"/>
    <property type="match status" value="1"/>
</dbReference>
<dbReference type="GO" id="GO:0042981">
    <property type="term" value="P:regulation of apoptotic process"/>
    <property type="evidence" value="ECO:0007669"/>
    <property type="project" value="InterPro"/>
</dbReference>
<dbReference type="SUPFAM" id="SSF47986">
    <property type="entry name" value="DEATH domain"/>
    <property type="match status" value="1"/>
</dbReference>
<evidence type="ECO:0000313" key="3">
    <source>
        <dbReference type="Proteomes" id="UP000694546"/>
    </source>
</evidence>
<dbReference type="GO" id="GO:0097169">
    <property type="term" value="C:AIM2 inflammasome complex"/>
    <property type="evidence" value="ECO:0007669"/>
    <property type="project" value="TreeGrafter"/>
</dbReference>
<reference evidence="2" key="1">
    <citation type="submission" date="2025-08" db="UniProtKB">
        <authorList>
            <consortium name="Ensembl"/>
        </authorList>
    </citation>
    <scope>IDENTIFICATION</scope>
</reference>
<reference evidence="2" key="2">
    <citation type="submission" date="2025-09" db="UniProtKB">
        <authorList>
            <consortium name="Ensembl"/>
        </authorList>
    </citation>
    <scope>IDENTIFICATION</scope>
</reference>
<dbReference type="GO" id="GO:0072557">
    <property type="term" value="C:IPAF inflammasome complex"/>
    <property type="evidence" value="ECO:0007669"/>
    <property type="project" value="TreeGrafter"/>
</dbReference>
<dbReference type="GeneTree" id="ENSGT01030000239933"/>
<protein>
    <recommendedName>
        <fullName evidence="1">CARD domain-containing protein</fullName>
    </recommendedName>
</protein>
<sequence length="123" mass="13809">MEKGKIKTDMARRLIDMVIGKGETANLKRIRSGFVGKVGLPALKGLLDDLWQHKVLSTDDKDTVLEDHTSRTDRARCLIDMVMAKGERASLAMIDCMLERDRELYLTLGLILPPSPTDRVDLT</sequence>